<dbReference type="InterPro" id="IPR036427">
    <property type="entry name" value="Bromodomain-like_sf"/>
</dbReference>
<dbReference type="SMART" id="SM00293">
    <property type="entry name" value="PWWP"/>
    <property type="match status" value="1"/>
</dbReference>
<dbReference type="Gene3D" id="2.30.30.140">
    <property type="match status" value="1"/>
</dbReference>
<evidence type="ECO:0000256" key="7">
    <source>
        <dbReference type="ARBA" id="ARBA00023117"/>
    </source>
</evidence>
<feature type="domain" description="PHD-type" evidence="14">
    <location>
        <begin position="297"/>
        <end position="347"/>
    </location>
</feature>
<evidence type="ECO:0000259" key="14">
    <source>
        <dbReference type="PROSITE" id="PS50016"/>
    </source>
</evidence>
<dbReference type="SUPFAM" id="SSF47370">
    <property type="entry name" value="Bromodomain"/>
    <property type="match status" value="1"/>
</dbReference>
<evidence type="ECO:0000256" key="2">
    <source>
        <dbReference type="ARBA" id="ARBA00022723"/>
    </source>
</evidence>
<evidence type="ECO:0000256" key="11">
    <source>
        <dbReference type="SAM" id="MobiDB-lite"/>
    </source>
</evidence>
<dbReference type="InterPro" id="IPR013083">
    <property type="entry name" value="Znf_RING/FYVE/PHD"/>
</dbReference>
<keyword evidence="5" id="KW-0862">Zinc</keyword>
<feature type="compositionally biased region" description="Acidic residues" evidence="11">
    <location>
        <begin position="921"/>
        <end position="942"/>
    </location>
</feature>
<dbReference type="CDD" id="cd15670">
    <property type="entry name" value="ePHD_BRPF"/>
    <property type="match status" value="1"/>
</dbReference>
<dbReference type="Pfam" id="PF13832">
    <property type="entry name" value="zf-HC5HC2H_2"/>
    <property type="match status" value="1"/>
</dbReference>
<evidence type="ECO:0000256" key="1">
    <source>
        <dbReference type="ARBA" id="ARBA00022553"/>
    </source>
</evidence>
<name>A0ABR4QM33_9CEST</name>
<dbReference type="PANTHER" id="PTHR13793:SF107">
    <property type="entry name" value="BROMODOMAIN-CONTAINING PROTEIN HOMOLOG"/>
    <property type="match status" value="1"/>
</dbReference>
<keyword evidence="12" id="KW-0472">Membrane</keyword>
<evidence type="ECO:0000256" key="4">
    <source>
        <dbReference type="ARBA" id="ARBA00022771"/>
    </source>
</evidence>
<keyword evidence="12" id="KW-1133">Transmembrane helix</keyword>
<dbReference type="SUPFAM" id="SSF57903">
    <property type="entry name" value="FYVE/PHD zinc finger"/>
    <property type="match status" value="1"/>
</dbReference>
<dbReference type="InterPro" id="IPR011011">
    <property type="entry name" value="Znf_FYVE_PHD"/>
</dbReference>
<evidence type="ECO:0000256" key="12">
    <source>
        <dbReference type="SAM" id="Phobius"/>
    </source>
</evidence>
<comment type="caution">
    <text evidence="17">The sequence shown here is derived from an EMBL/GenBank/DDBJ whole genome shotgun (WGS) entry which is preliminary data.</text>
</comment>
<dbReference type="InterPro" id="IPR001965">
    <property type="entry name" value="Znf_PHD"/>
</dbReference>
<evidence type="ECO:0000256" key="10">
    <source>
        <dbReference type="PROSITE-ProRule" id="PRU00146"/>
    </source>
</evidence>
<evidence type="ECO:0000256" key="9">
    <source>
        <dbReference type="PROSITE-ProRule" id="PRU00035"/>
    </source>
</evidence>
<dbReference type="Proteomes" id="UP001651158">
    <property type="component" value="Unassembled WGS sequence"/>
</dbReference>
<evidence type="ECO:0000256" key="3">
    <source>
        <dbReference type="ARBA" id="ARBA00022737"/>
    </source>
</evidence>
<dbReference type="PRINTS" id="PR00503">
    <property type="entry name" value="BROMODOMAIN"/>
</dbReference>
<dbReference type="InterPro" id="IPR001487">
    <property type="entry name" value="Bromodomain"/>
</dbReference>
<dbReference type="PROSITE" id="PS00633">
    <property type="entry name" value="BROMODOMAIN_1"/>
    <property type="match status" value="1"/>
</dbReference>
<evidence type="ECO:0000256" key="8">
    <source>
        <dbReference type="ARBA" id="ARBA00023242"/>
    </source>
</evidence>
<dbReference type="InterPro" id="IPR018359">
    <property type="entry name" value="Bromodomain_CS"/>
</dbReference>
<sequence length="1255" mass="140861">MYINSHLLLLKKIVAAFFAAVLFSVFFVVRCRVYNHQTMVLSTVDFDICEFLSRIHGNKPPYSCPADTCNRRSFKSFKAIEQHMECHRAPDPVDISASLVGSYMTSAGFGSKSDWSRNKFPPMRFLDAQKLIVFNLSAANSPSVRCSINVPLHLSSGVPVDAVQIWSNVKTPSPNHVEVIHNQQAANVPTPQFEVDSNFMYQRMLPIWKKGCAYLRFVERSPEELDEIVEYDLDEEDLFWLEKINTGRVAMGMEPVEQSRLEWVLDRFEKKAQFRPTAENSVNTSTSAMVNNTDEEDAVCAVCQDGNCENINAILFCDVCNLAVHQDCYGVPYIPEGSWLCRKCLHSPSEPITCCLCPNTGGAFKKTSDDRWAHVICGLWIPEVMFANLTFLEPLEDIDKISSARWTLRCFICKQRNVGACIQCHKQSCYRAFHVTCAQQAGLYMKIEQSDDPNDSGIRKRAYCDLHCPPSHFKANAHRGMYAHSDDEGASLDADEETVKRSTIKNARKVLAERRNSKPLVCVPMVARSNSDLIFSELTEVNSGKEEFFQRVYAFWKLKREVRRGVPLLKRLQAATRIRSAASLSEAAAAAAAAGDEEMEKMRNQLLFFQRLRQDLERARLLSELIRKRERVKLELVSNYRAQLESRIVPTFRMLSKLIEELQAKDTRNFFATPVPTDVAPDYYSVIKKPMDFETMRNKCSDHEYLRVSEVKDDFNLIVKNCCEYNGRDTVYYKAAVAMAEQALENERFEIFDWNDQNASISTLSVIEHVKALGSVGVNSDGLLVPILPDGGHSFEEKREVKKPTTTTRGRLRLRATMGTTSVFDEPPLKRRRLREPLSSSIAQPQSQRLRRFCFPQPLTLVAEKTTSGTLAAQSTTAAFSALEMHLNQENTKTTTLRLPHSPDRARPAFTIYRSRLVTKEDEDESDDESEEEETEDSEDTQDTLAAAAAVSTVSISCTMAKITTGVTDGGRLLRNRSTEKSVSAAKLDIAKKPSLLRIIAAKSPTRKSNSRSVHGQKWTVSKLLSLKNPGPSAIRKRRLSKKGRRNIPRAHARQVGTESVTLPIETLTRTSSRPCDRNFEHLDLVWAKCRGSPWYPAMVINPTASTKEYIQNGVPIPIPPESVLSVGSSAATPFPAGTPRGADTAVSPNSNATSLSPIPTSATTLPSASLTFLVLFFDGKRTWQWLPHDKLLHLGTSTAVDQEKLHEAKRSKLRQSVVKAYGRAIEHYCKVNGRPCPFSSADAEEVAVFQTRAP</sequence>
<dbReference type="SUPFAM" id="SSF63748">
    <property type="entry name" value="Tudor/PWWP/MBT"/>
    <property type="match status" value="1"/>
</dbReference>
<reference evidence="17 18" key="1">
    <citation type="journal article" date="2022" name="Front. Cell. Infect. Microbiol.">
        <title>The Genomes of Two Strains of Taenia crassiceps the Animal Model for the Study of Human Cysticercosis.</title>
        <authorList>
            <person name="Bobes R.J."/>
            <person name="Estrada K."/>
            <person name="Rios-Valencia D.G."/>
            <person name="Calderon-Gallegos A."/>
            <person name="de la Torre P."/>
            <person name="Carrero J.C."/>
            <person name="Sanchez-Flores A."/>
            <person name="Laclette J.P."/>
        </authorList>
    </citation>
    <scope>NUCLEOTIDE SEQUENCE [LARGE SCALE GENOMIC DNA]</scope>
    <source>
        <strain evidence="17">WFUcys</strain>
    </source>
</reference>
<dbReference type="CDD" id="cd15572">
    <property type="entry name" value="PHD_BRPF"/>
    <property type="match status" value="1"/>
</dbReference>
<evidence type="ECO:0000313" key="18">
    <source>
        <dbReference type="Proteomes" id="UP001651158"/>
    </source>
</evidence>
<dbReference type="Pfam" id="PF13831">
    <property type="entry name" value="PHD_2"/>
    <property type="match status" value="1"/>
</dbReference>
<keyword evidence="7 9" id="KW-0103">Bromodomain</keyword>
<evidence type="ECO:0000259" key="15">
    <source>
        <dbReference type="PROSITE" id="PS50812"/>
    </source>
</evidence>
<dbReference type="SMART" id="SM00249">
    <property type="entry name" value="PHD"/>
    <property type="match status" value="2"/>
</dbReference>
<evidence type="ECO:0000313" key="17">
    <source>
        <dbReference type="EMBL" id="KAL5110632.1"/>
    </source>
</evidence>
<dbReference type="InterPro" id="IPR000313">
    <property type="entry name" value="PWWP_dom"/>
</dbReference>
<keyword evidence="12" id="KW-0812">Transmembrane</keyword>
<keyword evidence="8" id="KW-0539">Nucleus</keyword>
<dbReference type="Pfam" id="PF00855">
    <property type="entry name" value="PWWP"/>
    <property type="match status" value="1"/>
</dbReference>
<dbReference type="Pfam" id="PF10513">
    <property type="entry name" value="EPL1"/>
    <property type="match status" value="1"/>
</dbReference>
<keyword evidence="1" id="KW-0597">Phosphoprotein</keyword>
<dbReference type="PROSITE" id="PS50812">
    <property type="entry name" value="PWWP"/>
    <property type="match status" value="1"/>
</dbReference>
<feature type="region of interest" description="Disordered" evidence="11">
    <location>
        <begin position="912"/>
        <end position="943"/>
    </location>
</feature>
<keyword evidence="4 10" id="KW-0863">Zinc-finger</keyword>
<dbReference type="Gene3D" id="3.30.40.10">
    <property type="entry name" value="Zinc/RING finger domain, C3HC4 (zinc finger)"/>
    <property type="match status" value="2"/>
</dbReference>
<proteinExistence type="predicted"/>
<evidence type="ECO:0000259" key="13">
    <source>
        <dbReference type="PROSITE" id="PS50014"/>
    </source>
</evidence>
<dbReference type="InterPro" id="IPR019787">
    <property type="entry name" value="Znf_PHD-finger"/>
</dbReference>
<dbReference type="EMBL" id="JAKROA010000002">
    <property type="protein sequence ID" value="KAL5110632.1"/>
    <property type="molecule type" value="Genomic_DNA"/>
</dbReference>
<evidence type="ECO:0000256" key="5">
    <source>
        <dbReference type="ARBA" id="ARBA00022833"/>
    </source>
</evidence>
<dbReference type="PROSITE" id="PS50016">
    <property type="entry name" value="ZF_PHD_2"/>
    <property type="match status" value="1"/>
</dbReference>
<evidence type="ECO:0000256" key="6">
    <source>
        <dbReference type="ARBA" id="ARBA00022990"/>
    </source>
</evidence>
<dbReference type="InterPro" id="IPR034732">
    <property type="entry name" value="EPHD"/>
</dbReference>
<organism evidence="17 18">
    <name type="scientific">Taenia crassiceps</name>
    <dbReference type="NCBI Taxonomy" id="6207"/>
    <lineage>
        <taxon>Eukaryota</taxon>
        <taxon>Metazoa</taxon>
        <taxon>Spiralia</taxon>
        <taxon>Lophotrochozoa</taxon>
        <taxon>Platyhelminthes</taxon>
        <taxon>Cestoda</taxon>
        <taxon>Eucestoda</taxon>
        <taxon>Cyclophyllidea</taxon>
        <taxon>Taeniidae</taxon>
        <taxon>Taenia</taxon>
    </lineage>
</organism>
<dbReference type="SMART" id="SM00297">
    <property type="entry name" value="BROMO"/>
    <property type="match status" value="1"/>
</dbReference>
<dbReference type="PROSITE" id="PS51805">
    <property type="entry name" value="EPHD"/>
    <property type="match status" value="1"/>
</dbReference>
<feature type="transmembrane region" description="Helical" evidence="12">
    <location>
        <begin position="12"/>
        <end position="29"/>
    </location>
</feature>
<dbReference type="Pfam" id="PF00439">
    <property type="entry name" value="Bromodomain"/>
    <property type="match status" value="1"/>
</dbReference>
<dbReference type="Gene3D" id="1.20.920.10">
    <property type="entry name" value="Bromodomain-like"/>
    <property type="match status" value="1"/>
</dbReference>
<feature type="domain" description="Bromo" evidence="13">
    <location>
        <begin position="663"/>
        <end position="733"/>
    </location>
</feature>
<accession>A0ABR4QM33</accession>
<feature type="domain" description="PWWP" evidence="15">
    <location>
        <begin position="1082"/>
        <end position="1198"/>
    </location>
</feature>
<dbReference type="PROSITE" id="PS50014">
    <property type="entry name" value="BROMODOMAIN_2"/>
    <property type="match status" value="1"/>
</dbReference>
<feature type="domain" description="PHD-type" evidence="16">
    <location>
        <begin position="351"/>
        <end position="468"/>
    </location>
</feature>
<dbReference type="InterPro" id="IPR019542">
    <property type="entry name" value="Enhancer_polycomb-like_N"/>
</dbReference>
<evidence type="ECO:0000259" key="16">
    <source>
        <dbReference type="PROSITE" id="PS51805"/>
    </source>
</evidence>
<keyword evidence="3" id="KW-0677">Repeat</keyword>
<dbReference type="InterPro" id="IPR050701">
    <property type="entry name" value="Histone_Mod_Regulator"/>
</dbReference>
<dbReference type="PANTHER" id="PTHR13793">
    <property type="entry name" value="PHD FINGER PROTEINS"/>
    <property type="match status" value="1"/>
</dbReference>
<gene>
    <name evidence="17" type="ORF">TcWFU_007253</name>
</gene>
<keyword evidence="2" id="KW-0479">Metal-binding</keyword>
<keyword evidence="18" id="KW-1185">Reference proteome</keyword>
<dbReference type="CDD" id="cd05839">
    <property type="entry name" value="PWWP_BRPF"/>
    <property type="match status" value="1"/>
</dbReference>
<protein>
    <submittedName>
        <fullName evidence="17">Peregrin</fullName>
    </submittedName>
</protein>
<keyword evidence="6" id="KW-0007">Acetylation</keyword>